<dbReference type="InterPro" id="IPR000241">
    <property type="entry name" value="RlmKL-like_Mtase"/>
</dbReference>
<comment type="caution">
    <text evidence="2">The sequence shown here is derived from an EMBL/GenBank/DDBJ whole genome shotgun (WGS) entry which is preliminary data.</text>
</comment>
<dbReference type="GO" id="GO:0008990">
    <property type="term" value="F:rRNA (guanine-N2-)-methyltransferase activity"/>
    <property type="evidence" value="ECO:0007669"/>
    <property type="project" value="TreeGrafter"/>
</dbReference>
<accession>A0A150WHZ6</accession>
<protein>
    <recommendedName>
        <fullName evidence="1">Ribosomal RNA large subunit methyltransferase K/L-like methyltransferase domain-containing protein</fullName>
    </recommendedName>
</protein>
<dbReference type="Pfam" id="PF01170">
    <property type="entry name" value="UPF0020"/>
    <property type="match status" value="1"/>
</dbReference>
<organism evidence="2 3">
    <name type="scientific">Bdellovibrio bacteriovorus</name>
    <dbReference type="NCBI Taxonomy" id="959"/>
    <lineage>
        <taxon>Bacteria</taxon>
        <taxon>Pseudomonadati</taxon>
        <taxon>Bdellovibrionota</taxon>
        <taxon>Bdellovibrionia</taxon>
        <taxon>Bdellovibrionales</taxon>
        <taxon>Pseudobdellovibrionaceae</taxon>
        <taxon>Bdellovibrio</taxon>
    </lineage>
</organism>
<feature type="domain" description="Ribosomal RNA large subunit methyltransferase K/L-like methyltransferase" evidence="1">
    <location>
        <begin position="160"/>
        <end position="326"/>
    </location>
</feature>
<sequence length="387" mass="43784">MGFEKTALQEMKEIWPYLLGKDSQTHTLPFPEVVIVPGGLEFETDIFAGLQLNFFLKTAHRVLLRMANFKTRDLPKFYQKFKSLPWRDYLHHGNVEFEVAAQKSRVNNEKRLEDSAGSALKELFASVPAGTEPCATIYIRMEEDYCTISLDSTGEHLHKRGWSTLKGEAPLRETIASFMLKEFIGETTTPSELARVTLLDPMCGSGTLLSEARTLWTGQFSRPFAFQKWKKTPKLFQSESFSLNYRMPTTPLFGKLRGFDLNPEMLAVARTNFAEAESQIAKHTRESLVKADFAVKTQDALKNTEAFSGPLWMILNPPYGERLPQALTEGFKGLAKELCSLYKPQQIGFLYPEREPLSVIPAGYKKSKEIKINNGGLRCLFTVLTSV</sequence>
<dbReference type="EMBL" id="LUKE01000004">
    <property type="protein sequence ID" value="KYG63234.1"/>
    <property type="molecule type" value="Genomic_DNA"/>
</dbReference>
<evidence type="ECO:0000259" key="1">
    <source>
        <dbReference type="Pfam" id="PF01170"/>
    </source>
</evidence>
<reference evidence="2 3" key="1">
    <citation type="submission" date="2016-03" db="EMBL/GenBank/DDBJ databases">
        <authorList>
            <person name="Ploux O."/>
        </authorList>
    </citation>
    <scope>NUCLEOTIDE SEQUENCE [LARGE SCALE GENOMIC DNA]</scope>
    <source>
        <strain evidence="2 3">R0</strain>
    </source>
</reference>
<name>A0A150WHZ6_BDEBC</name>
<dbReference type="InterPro" id="IPR029063">
    <property type="entry name" value="SAM-dependent_MTases_sf"/>
</dbReference>
<dbReference type="SUPFAM" id="SSF53335">
    <property type="entry name" value="S-adenosyl-L-methionine-dependent methyltransferases"/>
    <property type="match status" value="1"/>
</dbReference>
<dbReference type="AlphaFoldDB" id="A0A150WHZ6"/>
<evidence type="ECO:0000313" key="3">
    <source>
        <dbReference type="Proteomes" id="UP000075320"/>
    </source>
</evidence>
<dbReference type="CDD" id="cd11715">
    <property type="entry name" value="THUMP_AdoMetMT"/>
    <property type="match status" value="1"/>
</dbReference>
<dbReference type="OrthoDB" id="5288439at2"/>
<dbReference type="Gene3D" id="3.40.50.150">
    <property type="entry name" value="Vaccinia Virus protein VP39"/>
    <property type="match status" value="1"/>
</dbReference>
<dbReference type="Proteomes" id="UP000075320">
    <property type="component" value="Unassembled WGS sequence"/>
</dbReference>
<keyword evidence="3" id="KW-1185">Reference proteome</keyword>
<gene>
    <name evidence="2" type="ORF">AZI86_15600</name>
</gene>
<dbReference type="Gene3D" id="3.30.2130.30">
    <property type="match status" value="1"/>
</dbReference>
<dbReference type="PANTHER" id="PTHR47313:SF1">
    <property type="entry name" value="RIBOSOMAL RNA LARGE SUBUNIT METHYLTRANSFERASE K_L"/>
    <property type="match status" value="1"/>
</dbReference>
<dbReference type="GO" id="GO:0070043">
    <property type="term" value="F:rRNA (guanine-N7-)-methyltransferase activity"/>
    <property type="evidence" value="ECO:0007669"/>
    <property type="project" value="TreeGrafter"/>
</dbReference>
<dbReference type="PANTHER" id="PTHR47313">
    <property type="entry name" value="RIBOSOMAL RNA LARGE SUBUNIT METHYLTRANSFERASE K/L"/>
    <property type="match status" value="1"/>
</dbReference>
<evidence type="ECO:0000313" key="2">
    <source>
        <dbReference type="EMBL" id="KYG63234.1"/>
    </source>
</evidence>
<proteinExistence type="predicted"/>